<dbReference type="Proteomes" id="UP001497700">
    <property type="component" value="Unassembled WGS sequence"/>
</dbReference>
<organism evidence="1 2">
    <name type="scientific">Hypoxylon rubiginosum</name>
    <dbReference type="NCBI Taxonomy" id="110542"/>
    <lineage>
        <taxon>Eukaryota</taxon>
        <taxon>Fungi</taxon>
        <taxon>Dikarya</taxon>
        <taxon>Ascomycota</taxon>
        <taxon>Pezizomycotina</taxon>
        <taxon>Sordariomycetes</taxon>
        <taxon>Xylariomycetidae</taxon>
        <taxon>Xylariales</taxon>
        <taxon>Hypoxylaceae</taxon>
        <taxon>Hypoxylon</taxon>
    </lineage>
</organism>
<accession>A0ACB9ZFN5</accession>
<comment type="caution">
    <text evidence="1">The sequence shown here is derived from an EMBL/GenBank/DDBJ whole genome shotgun (WGS) entry which is preliminary data.</text>
</comment>
<proteinExistence type="predicted"/>
<dbReference type="EMBL" id="MU393426">
    <property type="protein sequence ID" value="KAI4869984.1"/>
    <property type="molecule type" value="Genomic_DNA"/>
</dbReference>
<gene>
    <name evidence="1" type="ORF">F4820DRAFT_455443</name>
</gene>
<evidence type="ECO:0000313" key="1">
    <source>
        <dbReference type="EMBL" id="KAI4869984.1"/>
    </source>
</evidence>
<sequence>MPDKPVIVLVPGAWSALEARSFTVHVPSLPTNNGARPPNSSYEADVSAVGTVLSSLVNAGKDVFVLMHSYGGAVGTDAVRGLARRDREAGGLPGGVVHMLFLAGYLLARGQSVWDAVWGMYHDLDPEDQEEQKCLVMPNALACTYGEVAYEAWRDIPSTYVRTTADRWVPPVYQDICVANARDAGVPLSVEVFHYGHSVYMKYPNEMADLVVKATEST</sequence>
<protein>
    <submittedName>
        <fullName evidence="1">Alpha/beta-hydrolase</fullName>
    </submittedName>
</protein>
<reference evidence="1 2" key="1">
    <citation type="journal article" date="2022" name="New Phytol.">
        <title>Ecological generalism drives hyperdiversity of secondary metabolite gene clusters in xylarialean endophytes.</title>
        <authorList>
            <person name="Franco M.E.E."/>
            <person name="Wisecaver J.H."/>
            <person name="Arnold A.E."/>
            <person name="Ju Y.M."/>
            <person name="Slot J.C."/>
            <person name="Ahrendt S."/>
            <person name="Moore L.P."/>
            <person name="Eastman K.E."/>
            <person name="Scott K."/>
            <person name="Konkel Z."/>
            <person name="Mondo S.J."/>
            <person name="Kuo A."/>
            <person name="Hayes R.D."/>
            <person name="Haridas S."/>
            <person name="Andreopoulos B."/>
            <person name="Riley R."/>
            <person name="LaButti K."/>
            <person name="Pangilinan J."/>
            <person name="Lipzen A."/>
            <person name="Amirebrahimi M."/>
            <person name="Yan J."/>
            <person name="Adam C."/>
            <person name="Keymanesh K."/>
            <person name="Ng V."/>
            <person name="Louie K."/>
            <person name="Northen T."/>
            <person name="Drula E."/>
            <person name="Henrissat B."/>
            <person name="Hsieh H.M."/>
            <person name="Youens-Clark K."/>
            <person name="Lutzoni F."/>
            <person name="Miadlikowska J."/>
            <person name="Eastwood D.C."/>
            <person name="Hamelin R.C."/>
            <person name="Grigoriev I.V."/>
            <person name="U'Ren J.M."/>
        </authorList>
    </citation>
    <scope>NUCLEOTIDE SEQUENCE [LARGE SCALE GENOMIC DNA]</scope>
    <source>
        <strain evidence="1 2">CBS 119005</strain>
    </source>
</reference>
<name>A0ACB9ZFN5_9PEZI</name>
<keyword evidence="2" id="KW-1185">Reference proteome</keyword>
<evidence type="ECO:0000313" key="2">
    <source>
        <dbReference type="Proteomes" id="UP001497700"/>
    </source>
</evidence>